<evidence type="ECO:0000313" key="10">
    <source>
        <dbReference type="Proteomes" id="UP000002866"/>
    </source>
</evidence>
<proteinExistence type="predicted"/>
<accession>I2GYK5</accession>
<dbReference type="GO" id="GO:0000743">
    <property type="term" value="P:nuclear migration involved in conjugation with cellular fusion"/>
    <property type="evidence" value="ECO:0007669"/>
    <property type="project" value="TreeGrafter"/>
</dbReference>
<evidence type="ECO:0000256" key="3">
    <source>
        <dbReference type="ARBA" id="ARBA00022701"/>
    </source>
</evidence>
<dbReference type="STRING" id="1071380.I2GYK5"/>
<dbReference type="SUPFAM" id="SSF74924">
    <property type="entry name" value="Cap-Gly domain"/>
    <property type="match status" value="1"/>
</dbReference>
<gene>
    <name evidence="9" type="primary">TBLA0B03680</name>
    <name evidence="9" type="ORF">TBLA_0B03680</name>
</gene>
<sequence>MIKIGDRVTVNNRVGSVRFIGNTSFAKGIWYGIELDLPEGKNNGTINDVKYFETDANHGVFVKLPFVKKLEGDSTVISEESQKEQKLEIIIELLQDKIYNYNIENSQLKEQIQKLTIKIESQNSSDQVIGSLSNETDSLRLKFEDLKNQLEAYKDQIQKNENFQHLYENILKQNEVLKNENAQQLKQLNNITPRKIKQTISVPNENELYQTQTLKYRSELLLNVFLSNDISYVNANILENFFKFMYNYLNETSNIFPSENTVNKLQFEFYFQFLIFFYNYINIMSQSKIIDESNALELICLNEYTNLEIFYKSIELEKKFHEIIIYLDNHNIINQNWSFLQKILNYLIKIYLPNLLNIGIKNYDNDFIQEFLKLFNIEIPKNLSQLKNNNSYVDNSYCMAEFFKITDILEVLFSNDLQIIFEYFQKLSHQLLNVELEEISNTTLSNFDNQIVINDIDENIAMYKNQIEELTIQLNEKDEVIQQLQLNKRLYQSIKRDNNQNVLEINKLNRQLQETIEMNKNLNNKVEKSQTLENSLKDQINKLKYHKYQIIPTEVDSQTLREIQRIDTAEQLLTLRKIFIRRSQKKMADTTLIELSRLSWLDEPKYHPVLKSNNNKNNALLNQFHDLSKTMDNYLESSNDNTTINTQLYNVLDAFRTNNVSK</sequence>
<evidence type="ECO:0000256" key="4">
    <source>
        <dbReference type="ARBA" id="ARBA00023017"/>
    </source>
</evidence>
<dbReference type="eggNOG" id="KOG4568">
    <property type="taxonomic scope" value="Eukaryota"/>
</dbReference>
<dbReference type="GO" id="GO:0005819">
    <property type="term" value="C:spindle"/>
    <property type="evidence" value="ECO:0007669"/>
    <property type="project" value="UniProtKB-SubCell"/>
</dbReference>
<protein>
    <recommendedName>
        <fullName evidence="8">CAP-Gly domain-containing protein</fullName>
    </recommendedName>
</protein>
<dbReference type="PROSITE" id="PS50245">
    <property type="entry name" value="CAP_GLY_2"/>
    <property type="match status" value="1"/>
</dbReference>
<evidence type="ECO:0000256" key="7">
    <source>
        <dbReference type="SAM" id="Coils"/>
    </source>
</evidence>
<dbReference type="PANTHER" id="PTHR18916">
    <property type="entry name" value="DYNACTIN 1-RELATED MICROTUBULE-BINDING"/>
    <property type="match status" value="1"/>
</dbReference>
<dbReference type="SMART" id="SM01052">
    <property type="entry name" value="CAP_GLY"/>
    <property type="match status" value="1"/>
</dbReference>
<keyword evidence="2" id="KW-0963">Cytoplasm</keyword>
<dbReference type="EMBL" id="HE806317">
    <property type="protein sequence ID" value="CCH59207.1"/>
    <property type="molecule type" value="Genomic_DNA"/>
</dbReference>
<dbReference type="OrthoDB" id="2130750at2759"/>
<dbReference type="InterPro" id="IPR036859">
    <property type="entry name" value="CAP-Gly_dom_sf"/>
</dbReference>
<dbReference type="KEGG" id="tbl:TBLA_0B03680"/>
<dbReference type="HOGENOM" id="CLU_414561_0_0_1"/>
<dbReference type="PROSITE" id="PS00845">
    <property type="entry name" value="CAP_GLY_1"/>
    <property type="match status" value="1"/>
</dbReference>
<keyword evidence="6" id="KW-0206">Cytoskeleton</keyword>
<dbReference type="GO" id="GO:0000132">
    <property type="term" value="P:establishment of mitotic spindle orientation"/>
    <property type="evidence" value="ECO:0007669"/>
    <property type="project" value="TreeGrafter"/>
</dbReference>
<dbReference type="GO" id="GO:0005816">
    <property type="term" value="C:spindle pole body"/>
    <property type="evidence" value="ECO:0007669"/>
    <property type="project" value="TreeGrafter"/>
</dbReference>
<dbReference type="Proteomes" id="UP000002866">
    <property type="component" value="Chromosome 2"/>
</dbReference>
<dbReference type="GO" id="GO:0051286">
    <property type="term" value="C:cell tip"/>
    <property type="evidence" value="ECO:0007669"/>
    <property type="project" value="TreeGrafter"/>
</dbReference>
<evidence type="ECO:0000256" key="1">
    <source>
        <dbReference type="ARBA" id="ARBA00004186"/>
    </source>
</evidence>
<dbReference type="InterPro" id="IPR000938">
    <property type="entry name" value="CAP-Gly_domain"/>
</dbReference>
<organism evidence="9 10">
    <name type="scientific">Henningerozyma blattae (strain ATCC 34711 / CBS 6284 / DSM 70876 / NBRC 10599 / NRRL Y-10934 / UCD 77-7)</name>
    <name type="common">Yeast</name>
    <name type="synonym">Tetrapisispora blattae</name>
    <dbReference type="NCBI Taxonomy" id="1071380"/>
    <lineage>
        <taxon>Eukaryota</taxon>
        <taxon>Fungi</taxon>
        <taxon>Dikarya</taxon>
        <taxon>Ascomycota</taxon>
        <taxon>Saccharomycotina</taxon>
        <taxon>Saccharomycetes</taxon>
        <taxon>Saccharomycetales</taxon>
        <taxon>Saccharomycetaceae</taxon>
        <taxon>Henningerozyma</taxon>
    </lineage>
</organism>
<feature type="coiled-coil region" evidence="7">
    <location>
        <begin position="453"/>
        <end position="539"/>
    </location>
</feature>
<dbReference type="OMA" id="TERIPWR"/>
<dbReference type="InParanoid" id="I2GYK5"/>
<dbReference type="AlphaFoldDB" id="I2GYK5"/>
<keyword evidence="4" id="KW-0243">Dynein</keyword>
<dbReference type="Gene3D" id="2.30.30.190">
    <property type="entry name" value="CAP Gly-rich-like domain"/>
    <property type="match status" value="1"/>
</dbReference>
<keyword evidence="3" id="KW-0493">Microtubule</keyword>
<comment type="subcellular location">
    <subcellularLocation>
        <location evidence="1">Cytoplasm</location>
        <location evidence="1">Cytoskeleton</location>
        <location evidence="1">Spindle</location>
    </subcellularLocation>
</comment>
<name>I2GYK5_HENB6</name>
<feature type="coiled-coil region" evidence="7">
    <location>
        <begin position="77"/>
        <end position="187"/>
    </location>
</feature>
<feature type="domain" description="CAP-Gly" evidence="8">
    <location>
        <begin position="21"/>
        <end position="63"/>
    </location>
</feature>
<dbReference type="PANTHER" id="PTHR18916:SF6">
    <property type="entry name" value="DYNACTIN SUBUNIT 1"/>
    <property type="match status" value="1"/>
</dbReference>
<evidence type="ECO:0000256" key="2">
    <source>
        <dbReference type="ARBA" id="ARBA00022490"/>
    </source>
</evidence>
<dbReference type="GeneID" id="14494524"/>
<dbReference type="RefSeq" id="XP_004178726.1">
    <property type="nucleotide sequence ID" value="XM_004178678.1"/>
</dbReference>
<evidence type="ECO:0000256" key="5">
    <source>
        <dbReference type="ARBA" id="ARBA00023054"/>
    </source>
</evidence>
<dbReference type="GO" id="GO:0005874">
    <property type="term" value="C:microtubule"/>
    <property type="evidence" value="ECO:0007669"/>
    <property type="project" value="UniProtKB-KW"/>
</dbReference>
<evidence type="ECO:0000259" key="8">
    <source>
        <dbReference type="PROSITE" id="PS50245"/>
    </source>
</evidence>
<evidence type="ECO:0000256" key="6">
    <source>
        <dbReference type="ARBA" id="ARBA00023212"/>
    </source>
</evidence>
<keyword evidence="5 7" id="KW-0175">Coiled coil</keyword>
<keyword evidence="10" id="KW-1185">Reference proteome</keyword>
<evidence type="ECO:0000313" key="9">
    <source>
        <dbReference type="EMBL" id="CCH59207.1"/>
    </source>
</evidence>
<dbReference type="Pfam" id="PF01302">
    <property type="entry name" value="CAP_GLY"/>
    <property type="match status" value="1"/>
</dbReference>
<dbReference type="GO" id="GO:0030286">
    <property type="term" value="C:dynein complex"/>
    <property type="evidence" value="ECO:0007669"/>
    <property type="project" value="UniProtKB-KW"/>
</dbReference>
<reference evidence="9 10" key="1">
    <citation type="journal article" date="2011" name="Proc. Natl. Acad. Sci. U.S.A.">
        <title>Evolutionary erosion of yeast sex chromosomes by mating-type switching accidents.</title>
        <authorList>
            <person name="Gordon J.L."/>
            <person name="Armisen D."/>
            <person name="Proux-Wera E."/>
            <person name="Oheigeartaigh S.S."/>
            <person name="Byrne K.P."/>
            <person name="Wolfe K.H."/>
        </authorList>
    </citation>
    <scope>NUCLEOTIDE SEQUENCE [LARGE SCALE GENOMIC DNA]</scope>
    <source>
        <strain evidence="10">ATCC 34711 / CBS 6284 / DSM 70876 / NBRC 10599 / NRRL Y-10934 / UCD 77-7</strain>
    </source>
</reference>